<dbReference type="PROSITE" id="PS51257">
    <property type="entry name" value="PROKAR_LIPOPROTEIN"/>
    <property type="match status" value="1"/>
</dbReference>
<gene>
    <name evidence="3" type="ORF">SAMN00790413_00694</name>
</gene>
<feature type="chain" id="PRO_5012958293" evidence="2">
    <location>
        <begin position="27"/>
        <end position="72"/>
    </location>
</feature>
<organism evidence="3 4">
    <name type="scientific">Deinococcus hopiensis KR-140</name>
    <dbReference type="NCBI Taxonomy" id="695939"/>
    <lineage>
        <taxon>Bacteria</taxon>
        <taxon>Thermotogati</taxon>
        <taxon>Deinococcota</taxon>
        <taxon>Deinococci</taxon>
        <taxon>Deinococcales</taxon>
        <taxon>Deinococcaceae</taxon>
        <taxon>Deinococcus</taxon>
    </lineage>
</organism>
<accession>A0A1W1VB12</accession>
<evidence type="ECO:0000313" key="3">
    <source>
        <dbReference type="EMBL" id="SMB90241.1"/>
    </source>
</evidence>
<feature type="compositionally biased region" description="Basic residues" evidence="1">
    <location>
        <begin position="50"/>
        <end position="59"/>
    </location>
</feature>
<evidence type="ECO:0000256" key="1">
    <source>
        <dbReference type="SAM" id="MobiDB-lite"/>
    </source>
</evidence>
<keyword evidence="4" id="KW-1185">Reference proteome</keyword>
<feature type="signal peptide" evidence="2">
    <location>
        <begin position="1"/>
        <end position="26"/>
    </location>
</feature>
<protein>
    <submittedName>
        <fullName evidence="3">Uncharacterized protein</fullName>
    </submittedName>
</protein>
<dbReference type="RefSeq" id="WP_084048312.1">
    <property type="nucleotide sequence ID" value="NZ_FWWU01000009.1"/>
</dbReference>
<dbReference type="STRING" id="695939.SAMN00790413_00694"/>
<evidence type="ECO:0000256" key="2">
    <source>
        <dbReference type="SAM" id="SignalP"/>
    </source>
</evidence>
<evidence type="ECO:0000313" key="4">
    <source>
        <dbReference type="Proteomes" id="UP000192582"/>
    </source>
</evidence>
<dbReference type="EMBL" id="FWWU01000009">
    <property type="protein sequence ID" value="SMB90241.1"/>
    <property type="molecule type" value="Genomic_DNA"/>
</dbReference>
<keyword evidence="2" id="KW-0732">Signal</keyword>
<proteinExistence type="predicted"/>
<dbReference type="AlphaFoldDB" id="A0A1W1VB12"/>
<reference evidence="3 4" key="1">
    <citation type="submission" date="2017-04" db="EMBL/GenBank/DDBJ databases">
        <authorList>
            <person name="Afonso C.L."/>
            <person name="Miller P.J."/>
            <person name="Scott M.A."/>
            <person name="Spackman E."/>
            <person name="Goraichik I."/>
            <person name="Dimitrov K.M."/>
            <person name="Suarez D.L."/>
            <person name="Swayne D.E."/>
        </authorList>
    </citation>
    <scope>NUCLEOTIDE SEQUENCE [LARGE SCALE GENOMIC DNA]</scope>
    <source>
        <strain evidence="3 4">KR-140</strain>
    </source>
</reference>
<dbReference type="Proteomes" id="UP000192582">
    <property type="component" value="Unassembled WGS sequence"/>
</dbReference>
<feature type="region of interest" description="Disordered" evidence="1">
    <location>
        <begin position="42"/>
        <end position="72"/>
    </location>
</feature>
<name>A0A1W1VB12_9DEIO</name>
<sequence>MHSFLLKTLTGSLMLSLLLSACGGSATNTSIPGVDDVAQRAFTLDNRGRRGDRRARQRPGTRDPDVAGGGAG</sequence>